<accession>A0A7C8YLT0</accession>
<organism evidence="1">
    <name type="scientific">Opuntia streptacantha</name>
    <name type="common">Prickly pear cactus</name>
    <name type="synonym">Opuntia cardona</name>
    <dbReference type="NCBI Taxonomy" id="393608"/>
    <lineage>
        <taxon>Eukaryota</taxon>
        <taxon>Viridiplantae</taxon>
        <taxon>Streptophyta</taxon>
        <taxon>Embryophyta</taxon>
        <taxon>Tracheophyta</taxon>
        <taxon>Spermatophyta</taxon>
        <taxon>Magnoliopsida</taxon>
        <taxon>eudicotyledons</taxon>
        <taxon>Gunneridae</taxon>
        <taxon>Pentapetalae</taxon>
        <taxon>Caryophyllales</taxon>
        <taxon>Cactineae</taxon>
        <taxon>Cactaceae</taxon>
        <taxon>Opuntioideae</taxon>
        <taxon>Opuntia</taxon>
    </lineage>
</organism>
<reference evidence="1" key="2">
    <citation type="submission" date="2020-07" db="EMBL/GenBank/DDBJ databases">
        <authorList>
            <person name="Vera ALvarez R."/>
            <person name="Arias-Moreno D.M."/>
            <person name="Jimenez-Jacinto V."/>
            <person name="Jimenez-Bremont J.F."/>
            <person name="Swaminathan K."/>
            <person name="Moose S.P."/>
            <person name="Guerrero-Gonzalez M.L."/>
            <person name="Marino-Ramirez L."/>
            <person name="Landsman D."/>
            <person name="Rodriguez-Kessler M."/>
            <person name="Delgado-Sanchez P."/>
        </authorList>
    </citation>
    <scope>NUCLEOTIDE SEQUENCE</scope>
    <source>
        <tissue evidence="1">Cladode</tissue>
    </source>
</reference>
<name>A0A7C8YLT0_OPUST</name>
<dbReference type="EMBL" id="GISG01033251">
    <property type="protein sequence ID" value="MBA4621190.1"/>
    <property type="molecule type" value="Transcribed_RNA"/>
</dbReference>
<protein>
    <submittedName>
        <fullName evidence="1">Uncharacterized protein</fullName>
    </submittedName>
</protein>
<proteinExistence type="predicted"/>
<sequence>MGSKDRSGHWSVFDSLKFLPASPDALMAEINAAIAALEYARASAIHNPPPSPSKDKSLDQKGGSFYDAQIAEEAYKLGCEALSEGKVDEGLQSLSISLSKCPPDQTDAVAKIQALMSLLGQQIRN</sequence>
<dbReference type="AlphaFoldDB" id="A0A7C8YLT0"/>
<evidence type="ECO:0000313" key="1">
    <source>
        <dbReference type="EMBL" id="MBA4621191.1"/>
    </source>
</evidence>
<reference evidence="1" key="1">
    <citation type="journal article" date="2013" name="J. Plant Res.">
        <title>Effect of fungi and light on seed germination of three Opuntia species from semiarid lands of central Mexico.</title>
        <authorList>
            <person name="Delgado-Sanchez P."/>
            <person name="Jimenez-Bremont J.F."/>
            <person name="Guerrero-Gonzalez Mde L."/>
            <person name="Flores J."/>
        </authorList>
    </citation>
    <scope>NUCLEOTIDE SEQUENCE</scope>
    <source>
        <tissue evidence="1">Cladode</tissue>
    </source>
</reference>
<dbReference type="EMBL" id="GISG01033254">
    <property type="protein sequence ID" value="MBA4621191.1"/>
    <property type="molecule type" value="Transcribed_RNA"/>
</dbReference>